<dbReference type="PANTHER" id="PTHR11003:SF291">
    <property type="entry name" value="IP11374P"/>
    <property type="match status" value="1"/>
</dbReference>
<dbReference type="PRINTS" id="PR01333">
    <property type="entry name" value="2POREKCHANEL"/>
</dbReference>
<comment type="subcellular location">
    <subcellularLocation>
        <location evidence="1">Membrane</location>
        <topology evidence="1">Multi-pass membrane protein</topology>
    </subcellularLocation>
</comment>
<evidence type="ECO:0000313" key="12">
    <source>
        <dbReference type="EMBL" id="CAF2769762.1"/>
    </source>
</evidence>
<dbReference type="OrthoDB" id="297496at2759"/>
<protein>
    <submittedName>
        <fullName evidence="12">(salmon louse) hypothetical protein</fullName>
    </submittedName>
</protein>
<feature type="region of interest" description="Disordered" evidence="9">
    <location>
        <begin position="171"/>
        <end position="191"/>
    </location>
</feature>
<keyword evidence="13" id="KW-1185">Reference proteome</keyword>
<dbReference type="InterPro" id="IPR003280">
    <property type="entry name" value="2pore_dom_K_chnl"/>
</dbReference>
<sequence length="508" mass="58258">MNLVNEENARNMDLHASLSKLESDIKRRKNSSKIDQDICVDEEEEDVECFSISDIDSHINSHHNKTQNHYNDKNNSLLSVKRSPIKFKDLADAVIRRRRRRKFASLKKWDGSEIDEWIFSPDNDSMGHLALIGLGNNKERPFQLKNKISTVKIQHSLSETNLQYPSVSRQNLHSHSSLQSRPNPPRNLNLTPSEPDQVLNCLCSCLAGRPILRLFLIIMFNGVVSMMCSAIIVRIEKPAQEQRFKEKDLLLKNVREYETNITRILRRTTPFTIGEGFSLDQEEEIFKMLKEYEGIVEELYTYSDEIPWGILSAQSFITSIQTTTGNGDIVPMTTQGKIFTLIYATYGVPMFLWYIFKLGGLFRILVINAGYTVCRCFWLDFPEIKRKVEPGHTATTTEEMGNEHYASSKQCKANELVASLDARFHPSIIGGILLIFLLSISAFISHIENISYFDSVYASFISYSTIGFGDIDIFQYSFRSNWFNFFIYGNGVHIIGYMICLSLCHLHS</sequence>
<name>A0A7R8CCK3_LEPSM</name>
<keyword evidence="3 8" id="KW-0812">Transmembrane</keyword>
<gene>
    <name evidence="12" type="ORF">LSAA_711</name>
</gene>
<dbReference type="GO" id="GO:0022841">
    <property type="term" value="F:potassium ion leak channel activity"/>
    <property type="evidence" value="ECO:0007669"/>
    <property type="project" value="TreeGrafter"/>
</dbReference>
<dbReference type="InterPro" id="IPR013099">
    <property type="entry name" value="K_chnl_dom"/>
</dbReference>
<evidence type="ECO:0000256" key="2">
    <source>
        <dbReference type="ARBA" id="ARBA00022448"/>
    </source>
</evidence>
<dbReference type="EMBL" id="HG994580">
    <property type="protein sequence ID" value="CAF2769762.1"/>
    <property type="molecule type" value="Genomic_DNA"/>
</dbReference>
<dbReference type="PANTHER" id="PTHR11003">
    <property type="entry name" value="POTASSIUM CHANNEL, SUBFAMILY K"/>
    <property type="match status" value="1"/>
</dbReference>
<evidence type="ECO:0000256" key="7">
    <source>
        <dbReference type="ARBA" id="ARBA00023303"/>
    </source>
</evidence>
<keyword evidence="5 8" id="KW-0406">Ion transport</keyword>
<evidence type="ECO:0000256" key="5">
    <source>
        <dbReference type="ARBA" id="ARBA00023065"/>
    </source>
</evidence>
<dbReference type="GO" id="GO:0005886">
    <property type="term" value="C:plasma membrane"/>
    <property type="evidence" value="ECO:0007669"/>
    <property type="project" value="TreeGrafter"/>
</dbReference>
<feature type="transmembrane region" description="Helical" evidence="10">
    <location>
        <begin position="424"/>
        <end position="444"/>
    </location>
</feature>
<evidence type="ECO:0000256" key="6">
    <source>
        <dbReference type="ARBA" id="ARBA00023136"/>
    </source>
</evidence>
<reference evidence="12" key="1">
    <citation type="submission" date="2021-02" db="EMBL/GenBank/DDBJ databases">
        <authorList>
            <person name="Bekaert M."/>
        </authorList>
    </citation>
    <scope>NUCLEOTIDE SEQUENCE</scope>
    <source>
        <strain evidence="12">IoA-00</strain>
    </source>
</reference>
<evidence type="ECO:0000256" key="8">
    <source>
        <dbReference type="RuleBase" id="RU003857"/>
    </source>
</evidence>
<keyword evidence="4 10" id="KW-1133">Transmembrane helix</keyword>
<feature type="transmembrane region" description="Helical" evidence="10">
    <location>
        <begin position="482"/>
        <end position="504"/>
    </location>
</feature>
<evidence type="ECO:0000256" key="10">
    <source>
        <dbReference type="SAM" id="Phobius"/>
    </source>
</evidence>
<dbReference type="AlphaFoldDB" id="A0A7R8CCK3"/>
<dbReference type="GO" id="GO:0030322">
    <property type="term" value="P:stabilization of membrane potential"/>
    <property type="evidence" value="ECO:0007669"/>
    <property type="project" value="TreeGrafter"/>
</dbReference>
<evidence type="ECO:0000256" key="3">
    <source>
        <dbReference type="ARBA" id="ARBA00022692"/>
    </source>
</evidence>
<dbReference type="Pfam" id="PF07885">
    <property type="entry name" value="Ion_trans_2"/>
    <property type="match status" value="2"/>
</dbReference>
<organism evidence="12 13">
    <name type="scientific">Lepeophtheirus salmonis</name>
    <name type="common">Salmon louse</name>
    <name type="synonym">Caligus salmonis</name>
    <dbReference type="NCBI Taxonomy" id="72036"/>
    <lineage>
        <taxon>Eukaryota</taxon>
        <taxon>Metazoa</taxon>
        <taxon>Ecdysozoa</taxon>
        <taxon>Arthropoda</taxon>
        <taxon>Crustacea</taxon>
        <taxon>Multicrustacea</taxon>
        <taxon>Hexanauplia</taxon>
        <taxon>Copepoda</taxon>
        <taxon>Siphonostomatoida</taxon>
        <taxon>Caligidae</taxon>
        <taxon>Lepeophtheirus</taxon>
    </lineage>
</organism>
<feature type="compositionally biased region" description="Polar residues" evidence="9">
    <location>
        <begin position="171"/>
        <end position="180"/>
    </location>
</feature>
<dbReference type="Proteomes" id="UP000675881">
    <property type="component" value="Chromosome 1"/>
</dbReference>
<feature type="domain" description="Potassium channel" evidence="11">
    <location>
        <begin position="433"/>
        <end position="499"/>
    </location>
</feature>
<dbReference type="Gene3D" id="1.10.287.70">
    <property type="match status" value="1"/>
</dbReference>
<dbReference type="SUPFAM" id="SSF81324">
    <property type="entry name" value="Voltage-gated potassium channels"/>
    <property type="match status" value="2"/>
</dbReference>
<keyword evidence="2 8" id="KW-0813">Transport</keyword>
<feature type="transmembrane region" description="Helical" evidence="10">
    <location>
        <begin position="211"/>
        <end position="233"/>
    </location>
</feature>
<accession>A0A7R8CCK3</accession>
<comment type="similarity">
    <text evidence="8">Belongs to the two pore domain potassium channel (TC 1.A.1.8) family.</text>
</comment>
<keyword evidence="7 8" id="KW-0407">Ion channel</keyword>
<feature type="domain" description="Potassium channel" evidence="11">
    <location>
        <begin position="303"/>
        <end position="361"/>
    </location>
</feature>
<proteinExistence type="inferred from homology"/>
<evidence type="ECO:0000313" key="13">
    <source>
        <dbReference type="Proteomes" id="UP000675881"/>
    </source>
</evidence>
<dbReference type="GO" id="GO:0015271">
    <property type="term" value="F:outward rectifier potassium channel activity"/>
    <property type="evidence" value="ECO:0007669"/>
    <property type="project" value="TreeGrafter"/>
</dbReference>
<evidence type="ECO:0000256" key="9">
    <source>
        <dbReference type="SAM" id="MobiDB-lite"/>
    </source>
</evidence>
<keyword evidence="6 10" id="KW-0472">Membrane</keyword>
<evidence type="ECO:0000256" key="4">
    <source>
        <dbReference type="ARBA" id="ARBA00022989"/>
    </source>
</evidence>
<evidence type="ECO:0000256" key="1">
    <source>
        <dbReference type="ARBA" id="ARBA00004141"/>
    </source>
</evidence>
<feature type="transmembrane region" description="Helical" evidence="10">
    <location>
        <begin position="338"/>
        <end position="356"/>
    </location>
</feature>
<evidence type="ECO:0000259" key="11">
    <source>
        <dbReference type="Pfam" id="PF07885"/>
    </source>
</evidence>